<accession>A0ABD5VBK7</accession>
<evidence type="ECO:0000313" key="7">
    <source>
        <dbReference type="EMBL" id="MFC6952819.1"/>
    </source>
</evidence>
<protein>
    <submittedName>
        <fullName evidence="7">Integrin alpha</fullName>
    </submittedName>
</protein>
<keyword evidence="2" id="KW-0677">Repeat</keyword>
<dbReference type="Proteomes" id="UP001596395">
    <property type="component" value="Unassembled WGS sequence"/>
</dbReference>
<dbReference type="InterPro" id="IPR000413">
    <property type="entry name" value="Integrin_alpha"/>
</dbReference>
<evidence type="ECO:0000256" key="5">
    <source>
        <dbReference type="SAM" id="MobiDB-lite"/>
    </source>
</evidence>
<evidence type="ECO:0000313" key="8">
    <source>
        <dbReference type="Proteomes" id="UP001596395"/>
    </source>
</evidence>
<evidence type="ECO:0000256" key="6">
    <source>
        <dbReference type="SAM" id="Phobius"/>
    </source>
</evidence>
<dbReference type="SUPFAM" id="SSF69318">
    <property type="entry name" value="Integrin alpha N-terminal domain"/>
    <property type="match status" value="4"/>
</dbReference>
<evidence type="ECO:0000256" key="4">
    <source>
        <dbReference type="ARBA" id="ARBA00023180"/>
    </source>
</evidence>
<feature type="region of interest" description="Disordered" evidence="5">
    <location>
        <begin position="1195"/>
        <end position="1295"/>
    </location>
</feature>
<keyword evidence="6" id="KW-1133">Transmembrane helix</keyword>
<dbReference type="Gene3D" id="2.130.10.130">
    <property type="entry name" value="Integrin alpha, N-terminal"/>
    <property type="match status" value="3"/>
</dbReference>
<dbReference type="EMBL" id="JBHSXN010000002">
    <property type="protein sequence ID" value="MFC6952819.1"/>
    <property type="molecule type" value="Genomic_DNA"/>
</dbReference>
<proteinExistence type="predicted"/>
<dbReference type="PANTHER" id="PTHR23221">
    <property type="entry name" value="GLYCOSYLPHOSPHATIDYLINOSITOL PHOSPHOLIPASE D"/>
    <property type="match status" value="1"/>
</dbReference>
<organism evidence="7 8">
    <name type="scientific">Halorubellus litoreus</name>
    <dbReference type="NCBI Taxonomy" id="755308"/>
    <lineage>
        <taxon>Archaea</taxon>
        <taxon>Methanobacteriati</taxon>
        <taxon>Methanobacteriota</taxon>
        <taxon>Stenosarchaea group</taxon>
        <taxon>Halobacteria</taxon>
        <taxon>Halobacteriales</taxon>
        <taxon>Halorubellaceae</taxon>
        <taxon>Halorubellus</taxon>
    </lineage>
</organism>
<comment type="caution">
    <text evidence="7">The sequence shown here is derived from an EMBL/GenBank/DDBJ whole genome shotgun (WGS) entry which is preliminary data.</text>
</comment>
<evidence type="ECO:0000256" key="1">
    <source>
        <dbReference type="ARBA" id="ARBA00022729"/>
    </source>
</evidence>
<dbReference type="SMART" id="SM00191">
    <property type="entry name" value="Int_alpha"/>
    <property type="match status" value="7"/>
</dbReference>
<dbReference type="GO" id="GO:0016787">
    <property type="term" value="F:hydrolase activity"/>
    <property type="evidence" value="ECO:0007669"/>
    <property type="project" value="UniProtKB-KW"/>
</dbReference>
<dbReference type="InterPro" id="IPR028994">
    <property type="entry name" value="Integrin_alpha_N"/>
</dbReference>
<evidence type="ECO:0000256" key="3">
    <source>
        <dbReference type="ARBA" id="ARBA00022801"/>
    </source>
</evidence>
<keyword evidence="6" id="KW-0472">Membrane</keyword>
<dbReference type="PROSITE" id="PS51470">
    <property type="entry name" value="FG_GAP"/>
    <property type="match status" value="7"/>
</dbReference>
<name>A0ABD5VBK7_9EURY</name>
<dbReference type="RefSeq" id="WP_336349803.1">
    <property type="nucleotide sequence ID" value="NZ_JAZAQL010000002.1"/>
</dbReference>
<keyword evidence="7" id="KW-0401">Integrin</keyword>
<keyword evidence="8" id="KW-1185">Reference proteome</keyword>
<feature type="compositionally biased region" description="Low complexity" evidence="5">
    <location>
        <begin position="1212"/>
        <end position="1294"/>
    </location>
</feature>
<keyword evidence="4" id="KW-0325">Glycoprotein</keyword>
<dbReference type="PRINTS" id="PR01185">
    <property type="entry name" value="INTEGRINA"/>
</dbReference>
<sequence length="1436" mass="146222">MTTDSTVASGGREWLVVAVTFIVASSIVVAGIGPLTASAVATTDPATEAREVGGPAASPTEPGVLSGDVNLSDANTTFRGAAENDSLGAAVTDVGDLDGDGVDDVVVGAPRNDTAGPNAGAVYVFYGPVEPGEMNASTADVTLNGAAANSRAGAALDAADLDGDNVSELLVGVPGDDTAGENAGAVYVVRDVPSLPANASLAAASSVLYGTGAGDRAGTSVAGVGNLTDGTPDSVLVGAPGNDSVGEDAGAVALFDDVPVGNASLAEADATFVGEASGDRAGASVDTAGDFDGDGDHDLLVGAPRNDSTAVDAGAAYVLTAETFDATQSLADAQVKYVGATGRDLAGFAVSYAGDVNNDSFDDIVVGAPFNDSNGDQAGAAYVVPGTPEAAGTANLSAFGLDLYGESAGDRAGWSVSSAGSGDVTCDPYADVLVGAPGNNSTAPNAGAAYLVEGSETLADARNLSTALAKLAGVGEDDMAGRAVSDVGDVTGDGANDVVVGAPFNDSATANDTGAAYLVNGACVERTPEPEPEPSGDVVDVSCDAVTVDVENVSEGRVTVKVFFEDGTSTTATEDIGSDGEFDGRVAFDNPEDRNVSRVKLFAGGDTSGERLDDTGPIDVTCREPEPEPEPAGSIRDVTCEDVSVLVSNADSEKITVEVEFEDGTSTTATEDIGSDGEFDGRVAYSNPDDKNVSRVVLYDGDSTSASVLTETGPIDVTCNVPEPDPIPAGSIREVTCEDVSVLVSNADSENVTIEVEFEDGTNTTATAATTDGEFDGRIPFANPDDKNVTNVVLYDGDDTSAPLLTESGPVDVTCSEPEPAPFPAGTIEEVTCENVSVVASNVQAENVTVLVTFADGTNTTATAAAPGGEFDGEIPYSNPDDKNVTRVQLFEGTDTAGEQLTETGPIDVTCNVPEPDPIPAGSILDVTCENVSVLVSNADSENVTIKVEFEDGTNTTATAATTDGEFDGEIPYSNPDDKNVTNVVLYDGDDTDAPLLTESGPVDVTCNVPEPDPMPAGSIRDVTCENVSVLVSNADSENVTIKVEFEDGTNTTATAATTDGEFDGRIPFENPDDKNVTNVVLYDGDDTDAPLLTESGPVDVTCNEPVQEPPVDPEDVTLTAICVDAEDDLALYRVTNDNDVPVTVQYDVYGTDEDGELTVDANDRETFVVNTSDDGSATVRLFYDGDQIDVKASNTEQACDLGEPNDEKTTTEPTTTEPTTTEPTTTEPTTTEPTTTEPTTTEPTTTEPTTTEPTTTEPTTTEPTTTEPTTTEPTTTTTTEPTTTTTTTTTTTESGDAAISFVAFCVEGGTQEGNDPCPSGQSLLVKFEEAGGDFAPEGGDSMGVTVTVSETKEGGEPIAVEWESEEEIASVIVKAGTPECEFPGGNSGTAESCGPPPMISNVDAGFGSDTSASGLALAVVAGLSAFGVVARRRER</sequence>
<evidence type="ECO:0000256" key="2">
    <source>
        <dbReference type="ARBA" id="ARBA00022737"/>
    </source>
</evidence>
<reference evidence="7 8" key="1">
    <citation type="journal article" date="2019" name="Int. J. Syst. Evol. Microbiol.">
        <title>The Global Catalogue of Microorganisms (GCM) 10K type strain sequencing project: providing services to taxonomists for standard genome sequencing and annotation.</title>
        <authorList>
            <consortium name="The Broad Institute Genomics Platform"/>
            <consortium name="The Broad Institute Genome Sequencing Center for Infectious Disease"/>
            <person name="Wu L."/>
            <person name="Ma J."/>
        </authorList>
    </citation>
    <scope>NUCLEOTIDE SEQUENCE [LARGE SCALE GENOMIC DNA]</scope>
    <source>
        <strain evidence="7 8">GX26</strain>
    </source>
</reference>
<dbReference type="InterPro" id="IPR013519">
    <property type="entry name" value="Int_alpha_beta-p"/>
</dbReference>
<dbReference type="InterPro" id="IPR013517">
    <property type="entry name" value="FG-GAP"/>
</dbReference>
<dbReference type="Pfam" id="PF01839">
    <property type="entry name" value="FG-GAP"/>
    <property type="match status" value="4"/>
</dbReference>
<feature type="transmembrane region" description="Helical" evidence="6">
    <location>
        <begin position="14"/>
        <end position="35"/>
    </location>
</feature>
<gene>
    <name evidence="7" type="ORF">ACFQGB_08065</name>
</gene>
<dbReference type="GO" id="GO:0007229">
    <property type="term" value="P:integrin-mediated signaling pathway"/>
    <property type="evidence" value="ECO:0007669"/>
    <property type="project" value="UniProtKB-KW"/>
</dbReference>
<keyword evidence="6" id="KW-0812">Transmembrane</keyword>
<keyword evidence="1" id="KW-0732">Signal</keyword>
<dbReference type="PANTHER" id="PTHR23221:SF7">
    <property type="entry name" value="PHOSPHATIDYLINOSITOL-GLYCAN-SPECIFIC PHOSPHOLIPASE D"/>
    <property type="match status" value="1"/>
</dbReference>
<keyword evidence="3" id="KW-0378">Hydrolase</keyword>